<comment type="subunit">
    <text evidence="10">Monomer.</text>
</comment>
<accession>A0ABR7GDY0</accession>
<comment type="similarity">
    <text evidence="2 10">Belongs to the type IA topoisomerase family.</text>
</comment>
<dbReference type="EMBL" id="JACOPG010000001">
    <property type="protein sequence ID" value="MBC5685308.1"/>
    <property type="molecule type" value="Genomic_DNA"/>
</dbReference>
<evidence type="ECO:0000313" key="13">
    <source>
        <dbReference type="EMBL" id="MBC5685308.1"/>
    </source>
</evidence>
<dbReference type="PANTHER" id="PTHR42785:SF1">
    <property type="entry name" value="DNA TOPOISOMERASE"/>
    <property type="match status" value="1"/>
</dbReference>
<dbReference type="Pfam" id="PF01396">
    <property type="entry name" value="Zn_ribbon_Top1"/>
    <property type="match status" value="3"/>
</dbReference>
<comment type="function">
    <text evidence="10">Releases the supercoiling and torsional tension of DNA, which is introduced during the DNA replication and transcription, by transiently cleaving and rejoining one strand of the DNA duplex. Introduces a single-strand break via transesterification at a target site in duplex DNA. The scissile phosphodiester is attacked by the catalytic tyrosine of the enzyme, resulting in the formation of a DNA-(5'-phosphotyrosyl)-enzyme intermediate and the expulsion of a 3'-OH DNA strand. The free DNA strand then undergoes passage around the unbroken strand, thus removing DNA supercoils. Finally, in the religation step, the DNA 3'-OH attacks the covalent intermediate to expel the active-site tyrosine and restore the DNA phosphodiester backbone.</text>
</comment>
<dbReference type="InterPro" id="IPR013826">
    <property type="entry name" value="Topo_IA_cen_sub3"/>
</dbReference>
<dbReference type="InterPro" id="IPR023406">
    <property type="entry name" value="Topo_IA_AS"/>
</dbReference>
<dbReference type="Gene3D" id="3.30.65.10">
    <property type="entry name" value="Bacterial Topoisomerase I, domain 1"/>
    <property type="match status" value="2"/>
</dbReference>
<dbReference type="PRINTS" id="PR00417">
    <property type="entry name" value="PRTPISMRASEI"/>
</dbReference>
<dbReference type="InterPro" id="IPR006171">
    <property type="entry name" value="TOPRIM_dom"/>
</dbReference>
<keyword evidence="4" id="KW-0863">Zinc-finger</keyword>
<dbReference type="InterPro" id="IPR005733">
    <property type="entry name" value="TopoI_bac-type"/>
</dbReference>
<dbReference type="EC" id="5.6.2.1" evidence="10"/>
<dbReference type="Gene3D" id="1.10.460.10">
    <property type="entry name" value="Topoisomerase I, domain 2"/>
    <property type="match status" value="1"/>
</dbReference>
<evidence type="ECO:0000256" key="5">
    <source>
        <dbReference type="ARBA" id="ARBA00022833"/>
    </source>
</evidence>
<organism evidence="13 14">
    <name type="scientific">Roseburia lenta</name>
    <dbReference type="NCBI Taxonomy" id="2763061"/>
    <lineage>
        <taxon>Bacteria</taxon>
        <taxon>Bacillati</taxon>
        <taxon>Bacillota</taxon>
        <taxon>Clostridia</taxon>
        <taxon>Lachnospirales</taxon>
        <taxon>Lachnospiraceae</taxon>
        <taxon>Roseburia</taxon>
    </lineage>
</organism>
<dbReference type="Gene3D" id="3.40.50.140">
    <property type="match status" value="1"/>
</dbReference>
<dbReference type="SUPFAM" id="SSF57783">
    <property type="entry name" value="Zinc beta-ribbon"/>
    <property type="match status" value="1"/>
</dbReference>
<feature type="site" description="Interaction with DNA" evidence="10">
    <location>
        <position position="155"/>
    </location>
</feature>
<keyword evidence="9 10" id="KW-0413">Isomerase</keyword>
<dbReference type="InterPro" id="IPR013825">
    <property type="entry name" value="Topo_IA_cen_sub2"/>
</dbReference>
<dbReference type="Pfam" id="PF01751">
    <property type="entry name" value="Toprim"/>
    <property type="match status" value="1"/>
</dbReference>
<evidence type="ECO:0000256" key="2">
    <source>
        <dbReference type="ARBA" id="ARBA00009446"/>
    </source>
</evidence>
<sequence length="693" mass="77946">MAKYLVIVESPAKVKTIKKFLGKNYEVMASNGHVRDLPKSQLGFDPSNDYEPKYITIRGKGELLAGLRKEAKKADRIYLATDPDREGEAISWHLTKALKLEGKDVERITFNEITKTAVKNSLKNPRQIDMNLVDAQQARRMLDRMVGYKISPLLWAKVKRGLSAGRVQSVALRIICDREAEIEAFIPQEYYTLDVVLDNLDAKKQFVAKFYGDKNGKLDIGDKASLDKIMDQLQSASYRVESVKTGKREKKAPLPFTTSTLQQEASKALNFSIQKTMRIAQQLYEGVDVKGNGTVGLITYLRTDSTRVSDEAKSAAVDFISQNYGEDYLQEGAAKAKANGTKVQDAHEAIRPSDITRLPSEIKDSLSRDQFRLYQLIWKRFVASQMSSAVYETVNVKIAAGDYRFTVADSKRVFDGFMLVYTASDEEKDDKKLSAHGLHEDTKLGFSSFEEKQHFTQPAPHFTEASLVHTLEELGIGRPSTYSPIISTLLKRRYITKEAKNIFVTELGEVVNGIMKESFPSIVDEHFTANMEGLLDEVEEGTVNWKSVISNFYPDLEEAVEIAESQLQKVKIEDEVTDVVCEECGRNMVVKYGPHGKFLACPGFPDCRNTKPYLEKIGVACPKCGKDIVMKKTKKGRRFYGCEDNPNCDFMSWARPVAKPCPECGSYMVRKGSKLVCANEECRHVETADKEEA</sequence>
<dbReference type="SUPFAM" id="SSF56712">
    <property type="entry name" value="Prokaryotic type I DNA topoisomerase"/>
    <property type="match status" value="1"/>
</dbReference>
<evidence type="ECO:0000256" key="3">
    <source>
        <dbReference type="ARBA" id="ARBA00022723"/>
    </source>
</evidence>
<evidence type="ECO:0000256" key="10">
    <source>
        <dbReference type="HAMAP-Rule" id="MF_00952"/>
    </source>
</evidence>
<dbReference type="SMART" id="SM00493">
    <property type="entry name" value="TOPRIM"/>
    <property type="match status" value="1"/>
</dbReference>
<evidence type="ECO:0000256" key="1">
    <source>
        <dbReference type="ARBA" id="ARBA00000213"/>
    </source>
</evidence>
<dbReference type="SMART" id="SM00437">
    <property type="entry name" value="TOP1Ac"/>
    <property type="match status" value="1"/>
</dbReference>
<feature type="region of interest" description="Interaction with DNA" evidence="10">
    <location>
        <begin position="163"/>
        <end position="168"/>
    </location>
</feature>
<keyword evidence="7 10" id="KW-0799">Topoisomerase</keyword>
<proteinExistence type="inferred from homology"/>
<dbReference type="InterPro" id="IPR000380">
    <property type="entry name" value="Topo_IA"/>
</dbReference>
<dbReference type="PROSITE" id="PS52039">
    <property type="entry name" value="TOPO_IA_2"/>
    <property type="match status" value="1"/>
</dbReference>
<feature type="site" description="Interaction with DNA" evidence="10">
    <location>
        <position position="140"/>
    </location>
</feature>
<evidence type="ECO:0000256" key="4">
    <source>
        <dbReference type="ARBA" id="ARBA00022771"/>
    </source>
</evidence>
<dbReference type="InterPro" id="IPR023405">
    <property type="entry name" value="Topo_IA_core_domain"/>
</dbReference>
<keyword evidence="8 10" id="KW-0238">DNA-binding</keyword>
<evidence type="ECO:0000256" key="9">
    <source>
        <dbReference type="ARBA" id="ARBA00023235"/>
    </source>
</evidence>
<dbReference type="Gene3D" id="2.70.20.10">
    <property type="entry name" value="Topoisomerase I, domain 3"/>
    <property type="match status" value="1"/>
</dbReference>
<feature type="domain" description="Topo IA-type catalytic" evidence="12">
    <location>
        <begin position="129"/>
        <end position="560"/>
    </location>
</feature>
<dbReference type="InterPro" id="IPR003602">
    <property type="entry name" value="Topo_IA_DNA-bd_dom"/>
</dbReference>
<dbReference type="Proteomes" id="UP000643810">
    <property type="component" value="Unassembled WGS sequence"/>
</dbReference>
<dbReference type="PROSITE" id="PS50880">
    <property type="entry name" value="TOPRIM"/>
    <property type="match status" value="1"/>
</dbReference>
<dbReference type="PANTHER" id="PTHR42785">
    <property type="entry name" value="DNA TOPOISOMERASE, TYPE IA, CORE"/>
    <property type="match status" value="1"/>
</dbReference>
<dbReference type="InterPro" id="IPR003601">
    <property type="entry name" value="Topo_IA_2"/>
</dbReference>
<evidence type="ECO:0000256" key="8">
    <source>
        <dbReference type="ARBA" id="ARBA00023125"/>
    </source>
</evidence>
<dbReference type="HAMAP" id="MF_00952">
    <property type="entry name" value="Topoisom_1_prok"/>
    <property type="match status" value="1"/>
</dbReference>
<dbReference type="RefSeq" id="WP_186853657.1">
    <property type="nucleotide sequence ID" value="NZ_JACOPG010000001.1"/>
</dbReference>
<dbReference type="InterPro" id="IPR028612">
    <property type="entry name" value="Topoisom_1_IA"/>
</dbReference>
<feature type="site" description="Interaction with DNA" evidence="10">
    <location>
        <position position="139"/>
    </location>
</feature>
<dbReference type="PROSITE" id="PS00396">
    <property type="entry name" value="TOPO_IA_1"/>
    <property type="match status" value="1"/>
</dbReference>
<feature type="site" description="Interaction with DNA" evidence="10">
    <location>
        <position position="143"/>
    </location>
</feature>
<evidence type="ECO:0000256" key="7">
    <source>
        <dbReference type="ARBA" id="ARBA00023029"/>
    </source>
</evidence>
<feature type="active site" description="O-(5'-phospho-DNA)-tyrosine intermediate" evidence="10">
    <location>
        <position position="300"/>
    </location>
</feature>
<comment type="catalytic activity">
    <reaction evidence="1 10">
        <text>ATP-independent breakage of single-stranded DNA, followed by passage and rejoining.</text>
        <dbReference type="EC" id="5.6.2.1"/>
    </reaction>
</comment>
<dbReference type="InterPro" id="IPR013824">
    <property type="entry name" value="Topo_IA_cen_sub1"/>
</dbReference>
<dbReference type="CDD" id="cd03363">
    <property type="entry name" value="TOPRIM_TopoIA_TopoI"/>
    <property type="match status" value="1"/>
</dbReference>
<keyword evidence="5" id="KW-0862">Zinc</keyword>
<evidence type="ECO:0000313" key="14">
    <source>
        <dbReference type="Proteomes" id="UP000643810"/>
    </source>
</evidence>
<dbReference type="NCBIfam" id="TIGR01051">
    <property type="entry name" value="topA_bact"/>
    <property type="match status" value="1"/>
</dbReference>
<feature type="site" description="Interaction with DNA" evidence="10">
    <location>
        <position position="148"/>
    </location>
</feature>
<dbReference type="InterPro" id="IPR013498">
    <property type="entry name" value="Topo_IA_Znf"/>
</dbReference>
<feature type="site" description="Interaction with DNA" evidence="10">
    <location>
        <position position="302"/>
    </location>
</feature>
<dbReference type="InterPro" id="IPR034149">
    <property type="entry name" value="TOPRIM_TopoI"/>
</dbReference>
<feature type="domain" description="Toprim" evidence="11">
    <location>
        <begin position="3"/>
        <end position="113"/>
    </location>
</feature>
<keyword evidence="14" id="KW-1185">Reference proteome</keyword>
<protein>
    <recommendedName>
        <fullName evidence="10">DNA topoisomerase 1</fullName>
        <ecNumber evidence="10">5.6.2.1</ecNumber>
    </recommendedName>
    <alternativeName>
        <fullName evidence="10">DNA topoisomerase I</fullName>
    </alternativeName>
</protein>
<feature type="site" description="Interaction with DNA" evidence="10">
    <location>
        <position position="492"/>
    </location>
</feature>
<keyword evidence="6" id="KW-0460">Magnesium</keyword>
<feature type="site" description="Interaction with DNA" evidence="10">
    <location>
        <position position="33"/>
    </location>
</feature>
<dbReference type="SMART" id="SM00436">
    <property type="entry name" value="TOP1Bc"/>
    <property type="match status" value="1"/>
</dbReference>
<dbReference type="InterPro" id="IPR013497">
    <property type="entry name" value="Topo_IA_cen"/>
</dbReference>
<evidence type="ECO:0000259" key="12">
    <source>
        <dbReference type="PROSITE" id="PS52039"/>
    </source>
</evidence>
<evidence type="ECO:0000256" key="6">
    <source>
        <dbReference type="ARBA" id="ARBA00022842"/>
    </source>
</evidence>
<comment type="caution">
    <text evidence="13">The sequence shown here is derived from an EMBL/GenBank/DDBJ whole genome shotgun (WGS) entry which is preliminary data.</text>
</comment>
<dbReference type="Gene3D" id="1.10.290.10">
    <property type="entry name" value="Topoisomerase I, domain 4"/>
    <property type="match status" value="1"/>
</dbReference>
<gene>
    <name evidence="10 13" type="primary">topA</name>
    <name evidence="13" type="ORF">H8R94_01540</name>
</gene>
<reference evidence="13 14" key="1">
    <citation type="submission" date="2020-08" db="EMBL/GenBank/DDBJ databases">
        <title>Genome public.</title>
        <authorList>
            <person name="Liu C."/>
            <person name="Sun Q."/>
        </authorList>
    </citation>
    <scope>NUCLEOTIDE SEQUENCE [LARGE SCALE GENOMIC DNA]</scope>
    <source>
        <strain evidence="13 14">NSJ-9</strain>
    </source>
</reference>
<keyword evidence="3" id="KW-0479">Metal-binding</keyword>
<dbReference type="CDD" id="cd00186">
    <property type="entry name" value="TOP1Ac"/>
    <property type="match status" value="1"/>
</dbReference>
<dbReference type="Pfam" id="PF01131">
    <property type="entry name" value="Topoisom_bac"/>
    <property type="match status" value="1"/>
</dbReference>
<name>A0ABR7GDY0_9FIRM</name>
<evidence type="ECO:0000259" key="11">
    <source>
        <dbReference type="PROSITE" id="PS50880"/>
    </source>
</evidence>